<reference evidence="2 3" key="1">
    <citation type="submission" date="2024-07" db="EMBL/GenBank/DDBJ databases">
        <title>Section-level genome sequencing and comparative genomics of Aspergillus sections Usti and Cavernicolus.</title>
        <authorList>
            <consortium name="Lawrence Berkeley National Laboratory"/>
            <person name="Nybo J.L."/>
            <person name="Vesth T.C."/>
            <person name="Theobald S."/>
            <person name="Frisvad J.C."/>
            <person name="Larsen T.O."/>
            <person name="Kjaerboelling I."/>
            <person name="Rothschild-Mancinelli K."/>
            <person name="Lyhne E.K."/>
            <person name="Kogle M.E."/>
            <person name="Barry K."/>
            <person name="Clum A."/>
            <person name="Na H."/>
            <person name="Ledsgaard L."/>
            <person name="Lin J."/>
            <person name="Lipzen A."/>
            <person name="Kuo A."/>
            <person name="Riley R."/>
            <person name="Mondo S."/>
            <person name="LaButti K."/>
            <person name="Haridas S."/>
            <person name="Pangalinan J."/>
            <person name="Salamov A.A."/>
            <person name="Simmons B.A."/>
            <person name="Magnuson J.K."/>
            <person name="Chen J."/>
            <person name="Drula E."/>
            <person name="Henrissat B."/>
            <person name="Wiebenga A."/>
            <person name="Lubbers R.J."/>
            <person name="Gomes A.C."/>
            <person name="Macurrencykelacurrency M.R."/>
            <person name="Stajich J."/>
            <person name="Grigoriev I.V."/>
            <person name="Mortensen U.H."/>
            <person name="De vries R.P."/>
            <person name="Baker S.E."/>
            <person name="Andersen M.R."/>
        </authorList>
    </citation>
    <scope>NUCLEOTIDE SEQUENCE [LARGE SCALE GENOMIC DNA]</scope>
    <source>
        <strain evidence="2 3">CBS 756.74</strain>
    </source>
</reference>
<name>A0ABR4JS45_9EURO</name>
<evidence type="ECO:0000313" key="2">
    <source>
        <dbReference type="EMBL" id="KAL2842429.1"/>
    </source>
</evidence>
<proteinExistence type="predicted"/>
<keyword evidence="1" id="KW-1133">Transmembrane helix</keyword>
<dbReference type="EMBL" id="JBFXLR010000051">
    <property type="protein sequence ID" value="KAL2842429.1"/>
    <property type="molecule type" value="Genomic_DNA"/>
</dbReference>
<evidence type="ECO:0000313" key="3">
    <source>
        <dbReference type="Proteomes" id="UP001610444"/>
    </source>
</evidence>
<keyword evidence="3" id="KW-1185">Reference proteome</keyword>
<keyword evidence="1" id="KW-0472">Membrane</keyword>
<evidence type="ECO:0000256" key="1">
    <source>
        <dbReference type="SAM" id="Phobius"/>
    </source>
</evidence>
<keyword evidence="1" id="KW-0812">Transmembrane</keyword>
<organism evidence="2 3">
    <name type="scientific">Aspergillus pseudodeflectus</name>
    <dbReference type="NCBI Taxonomy" id="176178"/>
    <lineage>
        <taxon>Eukaryota</taxon>
        <taxon>Fungi</taxon>
        <taxon>Dikarya</taxon>
        <taxon>Ascomycota</taxon>
        <taxon>Pezizomycotina</taxon>
        <taxon>Eurotiomycetes</taxon>
        <taxon>Eurotiomycetidae</taxon>
        <taxon>Eurotiales</taxon>
        <taxon>Aspergillaceae</taxon>
        <taxon>Aspergillus</taxon>
        <taxon>Aspergillus subgen. Nidulantes</taxon>
    </lineage>
</organism>
<protein>
    <submittedName>
        <fullName evidence="2">Uncharacterized protein</fullName>
    </submittedName>
</protein>
<gene>
    <name evidence="2" type="ORF">BJX68DRAFT_244673</name>
</gene>
<feature type="transmembrane region" description="Helical" evidence="1">
    <location>
        <begin position="155"/>
        <end position="174"/>
    </location>
</feature>
<dbReference type="RefSeq" id="XP_070895054.1">
    <property type="nucleotide sequence ID" value="XM_071041356.1"/>
</dbReference>
<accession>A0ABR4JS45</accession>
<sequence length="183" mass="20660">MGEYKPDLERGEGRPQHVVDNVRTPLLGSAQGQTERGYATISQNVEDNVETRLDLRDLDSKTRLSQHDNPCIRLPTLFLQQIIWLTLLEPSIRFAGESIGFVFTLLQYPMEWVGLILKWIGVIILFILDAMLKTVLNTLLVPFAIVAALLRGNPILLLAAILLAVRLFFFWYYLLAPPTASAL</sequence>
<dbReference type="Proteomes" id="UP001610444">
    <property type="component" value="Unassembled WGS sequence"/>
</dbReference>
<comment type="caution">
    <text evidence="2">The sequence shown here is derived from an EMBL/GenBank/DDBJ whole genome shotgun (WGS) entry which is preliminary data.</text>
</comment>
<dbReference type="GeneID" id="98156520"/>